<accession>A0ABT8BEN6</accession>
<reference evidence="2" key="1">
    <citation type="journal article" date="2019" name="Int. J. Syst. Evol. Microbiol.">
        <title>The Global Catalogue of Microorganisms (GCM) 10K type strain sequencing project: providing services to taxonomists for standard genome sequencing and annotation.</title>
        <authorList>
            <consortium name="The Broad Institute Genomics Platform"/>
            <consortium name="The Broad Institute Genome Sequencing Center for Infectious Disease"/>
            <person name="Wu L."/>
            <person name="Ma J."/>
        </authorList>
    </citation>
    <scope>NUCLEOTIDE SEQUENCE [LARGE SCALE GENOMIC DNA]</scope>
    <source>
        <strain evidence="2">CECT 7069</strain>
    </source>
</reference>
<organism evidence="1 2">
    <name type="scientific">Methylobacterium adhaesivum</name>
    <dbReference type="NCBI Taxonomy" id="333297"/>
    <lineage>
        <taxon>Bacteria</taxon>
        <taxon>Pseudomonadati</taxon>
        <taxon>Pseudomonadota</taxon>
        <taxon>Alphaproteobacteria</taxon>
        <taxon>Hyphomicrobiales</taxon>
        <taxon>Methylobacteriaceae</taxon>
        <taxon>Methylobacterium</taxon>
    </lineage>
</organism>
<evidence type="ECO:0000313" key="1">
    <source>
        <dbReference type="EMBL" id="MDN3589704.1"/>
    </source>
</evidence>
<evidence type="ECO:0000313" key="2">
    <source>
        <dbReference type="Proteomes" id="UP001224644"/>
    </source>
</evidence>
<name>A0ABT8BEN6_9HYPH</name>
<gene>
    <name evidence="1" type="ORF">QWZ12_03660</name>
</gene>
<keyword evidence="2" id="KW-1185">Reference proteome</keyword>
<protein>
    <submittedName>
        <fullName evidence="1">Uncharacterized protein</fullName>
    </submittedName>
</protein>
<dbReference type="EMBL" id="JAUFPX010000002">
    <property type="protein sequence ID" value="MDN3589704.1"/>
    <property type="molecule type" value="Genomic_DNA"/>
</dbReference>
<sequence>MENEASSGTIPPGAEALVELHGEREAVERRLVLAQQRRQFGTDADDVAQAGHDEREALLELDRVLTRIRAAEYRRQPGARRW</sequence>
<dbReference type="Proteomes" id="UP001224644">
    <property type="component" value="Unassembled WGS sequence"/>
</dbReference>
<proteinExistence type="predicted"/>
<comment type="caution">
    <text evidence="1">The sequence shown here is derived from an EMBL/GenBank/DDBJ whole genome shotgun (WGS) entry which is preliminary data.</text>
</comment>